<comment type="catalytic activity">
    <reaction evidence="4">
        <text>L-glutaminyl-[ribosomal protein uL3] + S-adenosyl-L-methionine = N(5)-methyl-L-glutaminyl-[ribosomal protein uL3] + S-adenosyl-L-homocysteine + H(+)</text>
        <dbReference type="Rhea" id="RHEA:45020"/>
        <dbReference type="Rhea" id="RHEA-COMP:11063"/>
        <dbReference type="Rhea" id="RHEA-COMP:11064"/>
        <dbReference type="ChEBI" id="CHEBI:15378"/>
        <dbReference type="ChEBI" id="CHEBI:30011"/>
        <dbReference type="ChEBI" id="CHEBI:57856"/>
        <dbReference type="ChEBI" id="CHEBI:59789"/>
        <dbReference type="ChEBI" id="CHEBI:61891"/>
        <dbReference type="EC" id="2.1.1.298"/>
    </reaction>
</comment>
<dbReference type="HAMAP" id="MF_02125">
    <property type="entry name" value="L3_methyltr_PrmB"/>
    <property type="match status" value="1"/>
</dbReference>
<organism evidence="6 7">
    <name type="scientific">Vogesella alkaliphila</name>
    <dbReference type="NCBI Taxonomy" id="1193621"/>
    <lineage>
        <taxon>Bacteria</taxon>
        <taxon>Pseudomonadati</taxon>
        <taxon>Pseudomonadota</taxon>
        <taxon>Betaproteobacteria</taxon>
        <taxon>Neisseriales</taxon>
        <taxon>Chromobacteriaceae</taxon>
        <taxon>Vogesella</taxon>
    </lineage>
</organism>
<dbReference type="PROSITE" id="PS00092">
    <property type="entry name" value="N6_MTASE"/>
    <property type="match status" value="1"/>
</dbReference>
<dbReference type="CDD" id="cd02440">
    <property type="entry name" value="AdoMet_MTases"/>
    <property type="match status" value="1"/>
</dbReference>
<evidence type="ECO:0000313" key="6">
    <source>
        <dbReference type="EMBL" id="GGX92812.1"/>
    </source>
</evidence>
<sequence>MYAEAASTFQTVRDLLRFAVSRFSDAGLTYGHGTSNAYDEAAYLILSALKLPIDRLEPFLDAQLLPNEVQQVVSLIERRAEERVPVAYLTHEAWQGEFNFYVDERVIVPRSFIFELLGEPLAPWIEHPELVHRALDLCTGSGCLAIQLAHHYPDAEIDAVDISLDALEVASINVQNYGLEDRIQLIHSDLVEGLEDPYDLIISNPPYVDAESVDALPQEYLHEPELALGSGEDGLDATHVILQNAARLLNPRGVLLVEIGHNRDVLEAAYPSLPFMWMETQSGDGFVFLLTREDLVAAGLGDPLNDADFGDLVIEDEDI</sequence>
<evidence type="ECO:0000256" key="4">
    <source>
        <dbReference type="HAMAP-Rule" id="MF_02125"/>
    </source>
</evidence>
<dbReference type="EC" id="2.1.1.298" evidence="4"/>
<dbReference type="Gene3D" id="3.40.50.150">
    <property type="entry name" value="Vaccinia Virus protein VP39"/>
    <property type="match status" value="1"/>
</dbReference>
<dbReference type="Proteomes" id="UP000600877">
    <property type="component" value="Unassembled WGS sequence"/>
</dbReference>
<comment type="similarity">
    <text evidence="4">Belongs to the protein N5-glutamine methyltransferase family. PrmB subfamily.</text>
</comment>
<dbReference type="GO" id="GO:0032259">
    <property type="term" value="P:methylation"/>
    <property type="evidence" value="ECO:0007669"/>
    <property type="project" value="UniProtKB-KW"/>
</dbReference>
<dbReference type="InterPro" id="IPR017127">
    <property type="entry name" value="Ribosome_uL3_MTase"/>
</dbReference>
<protein>
    <recommendedName>
        <fullName evidence="4">Ribosomal protein uL3 glutamine methyltransferase</fullName>
        <shortName evidence="4">uL3 MTase</shortName>
        <ecNumber evidence="4">2.1.1.298</ecNumber>
    </recommendedName>
    <alternativeName>
        <fullName evidence="4">N5-glutamine methyltransferase PrmB</fullName>
    </alternativeName>
</protein>
<evidence type="ECO:0000259" key="5">
    <source>
        <dbReference type="Pfam" id="PF05175"/>
    </source>
</evidence>
<keyword evidence="1 4" id="KW-0489">Methyltransferase</keyword>
<name>A0ABQ2YU48_9NEIS</name>
<gene>
    <name evidence="4 6" type="primary">prmB</name>
    <name evidence="6" type="ORF">GCM10011290_20830</name>
</gene>
<accession>A0ABQ2YU48</accession>
<feature type="domain" description="Methyltransferase small" evidence="5">
    <location>
        <begin position="131"/>
        <end position="216"/>
    </location>
</feature>
<comment type="caution">
    <text evidence="6">The sequence shown here is derived from an EMBL/GenBank/DDBJ whole genome shotgun (WGS) entry which is preliminary data.</text>
</comment>
<dbReference type="EMBL" id="BMYW01000006">
    <property type="protein sequence ID" value="GGX92812.1"/>
    <property type="molecule type" value="Genomic_DNA"/>
</dbReference>
<keyword evidence="7" id="KW-1185">Reference proteome</keyword>
<dbReference type="PIRSF" id="PIRSF037167">
    <property type="entry name" value="Mtase_YfcB_prd"/>
    <property type="match status" value="1"/>
</dbReference>
<keyword evidence="2 4" id="KW-0808">Transferase</keyword>
<dbReference type="Pfam" id="PF05175">
    <property type="entry name" value="MTS"/>
    <property type="match status" value="1"/>
</dbReference>
<evidence type="ECO:0000313" key="7">
    <source>
        <dbReference type="Proteomes" id="UP000600877"/>
    </source>
</evidence>
<dbReference type="PANTHER" id="PTHR47806:SF1">
    <property type="entry name" value="RIBOSOMAL PROTEIN UL3 GLUTAMINE METHYLTRANSFERASE"/>
    <property type="match status" value="1"/>
</dbReference>
<dbReference type="GO" id="GO:0008168">
    <property type="term" value="F:methyltransferase activity"/>
    <property type="evidence" value="ECO:0007669"/>
    <property type="project" value="UniProtKB-KW"/>
</dbReference>
<comment type="function">
    <text evidence="4">Methylates ribosomal protein uL3 on a specific glutamine residue.</text>
</comment>
<dbReference type="NCBIfam" id="TIGR03533">
    <property type="entry name" value="L3_gln_methyl"/>
    <property type="match status" value="1"/>
</dbReference>
<reference evidence="7" key="1">
    <citation type="journal article" date="2019" name="Int. J. Syst. Evol. Microbiol.">
        <title>The Global Catalogue of Microorganisms (GCM) 10K type strain sequencing project: providing services to taxonomists for standard genome sequencing and annotation.</title>
        <authorList>
            <consortium name="The Broad Institute Genomics Platform"/>
            <consortium name="The Broad Institute Genome Sequencing Center for Infectious Disease"/>
            <person name="Wu L."/>
            <person name="Ma J."/>
        </authorList>
    </citation>
    <scope>NUCLEOTIDE SEQUENCE [LARGE SCALE GENOMIC DNA]</scope>
    <source>
        <strain evidence="7">KCTC 32041</strain>
    </source>
</reference>
<dbReference type="PANTHER" id="PTHR47806">
    <property type="entry name" value="50S RIBOSOMAL PROTEIN L3 GLUTAMINE METHYLTRANSFERASE"/>
    <property type="match status" value="1"/>
</dbReference>
<evidence type="ECO:0000256" key="2">
    <source>
        <dbReference type="ARBA" id="ARBA00022679"/>
    </source>
</evidence>
<evidence type="ECO:0000256" key="3">
    <source>
        <dbReference type="ARBA" id="ARBA00022691"/>
    </source>
</evidence>
<dbReference type="SUPFAM" id="SSF53335">
    <property type="entry name" value="S-adenosyl-L-methionine-dependent methyltransferases"/>
    <property type="match status" value="1"/>
</dbReference>
<dbReference type="Gene3D" id="1.10.8.10">
    <property type="entry name" value="DNA helicase RuvA subunit, C-terminal domain"/>
    <property type="match status" value="1"/>
</dbReference>
<dbReference type="InterPro" id="IPR029063">
    <property type="entry name" value="SAM-dependent_MTases_sf"/>
</dbReference>
<dbReference type="GO" id="GO:0005840">
    <property type="term" value="C:ribosome"/>
    <property type="evidence" value="ECO:0007669"/>
    <property type="project" value="UniProtKB-KW"/>
</dbReference>
<proteinExistence type="inferred from homology"/>
<keyword evidence="6" id="KW-0687">Ribonucleoprotein</keyword>
<evidence type="ECO:0000256" key="1">
    <source>
        <dbReference type="ARBA" id="ARBA00022603"/>
    </source>
</evidence>
<dbReference type="NCBIfam" id="TIGR00536">
    <property type="entry name" value="hemK_fam"/>
    <property type="match status" value="1"/>
</dbReference>
<dbReference type="InterPro" id="IPR002052">
    <property type="entry name" value="DNA_methylase_N6_adenine_CS"/>
</dbReference>
<dbReference type="InterPro" id="IPR004556">
    <property type="entry name" value="HemK-like"/>
</dbReference>
<keyword evidence="3 4" id="KW-0949">S-adenosyl-L-methionine</keyword>
<keyword evidence="6" id="KW-0689">Ribosomal protein</keyword>
<dbReference type="InterPro" id="IPR007848">
    <property type="entry name" value="Small_mtfrase_dom"/>
</dbReference>